<reference evidence="1" key="1">
    <citation type="journal article" date="2021" name="Proc. Natl. Acad. Sci. U.S.A.">
        <title>A Catalog of Tens of Thousands of Viruses from Human Metagenomes Reveals Hidden Associations with Chronic Diseases.</title>
        <authorList>
            <person name="Tisza M.J."/>
            <person name="Buck C.B."/>
        </authorList>
    </citation>
    <scope>NUCLEOTIDE SEQUENCE</scope>
    <source>
        <strain evidence="1">Ct3R43</strain>
    </source>
</reference>
<evidence type="ECO:0000313" key="1">
    <source>
        <dbReference type="EMBL" id="DAG05656.1"/>
    </source>
</evidence>
<sequence length="147" mass="16886">MTTNEELRELLGEIKAFRADVTETMRRFDERIAECEKALIKEKQKRKSKDEKIAADLKALYEAVNELAKTPIWEDKHDHRIAISRKAAYARFKEIGVKPKDALDALARNGYLVRDSEGKNTRTVRHGREVERAVMINNGYIEISGNA</sequence>
<protein>
    <submittedName>
        <fullName evidence="1">Uncharacterized protein</fullName>
    </submittedName>
</protein>
<dbReference type="EMBL" id="BK016262">
    <property type="protein sequence ID" value="DAG05656.1"/>
    <property type="molecule type" value="Genomic_DNA"/>
</dbReference>
<organism evidence="1">
    <name type="scientific">Siphoviridae sp. ct3R43</name>
    <dbReference type="NCBI Taxonomy" id="2825321"/>
    <lineage>
        <taxon>Viruses</taxon>
        <taxon>Duplodnaviria</taxon>
        <taxon>Heunggongvirae</taxon>
        <taxon>Uroviricota</taxon>
        <taxon>Caudoviricetes</taxon>
    </lineage>
</organism>
<proteinExistence type="predicted"/>
<name>A0A8S5VG60_9CAUD</name>
<accession>A0A8S5VG60</accession>